<dbReference type="InterPro" id="IPR029058">
    <property type="entry name" value="AB_hydrolase_fold"/>
</dbReference>
<dbReference type="Pfam" id="PF00561">
    <property type="entry name" value="Abhydrolase_1"/>
    <property type="match status" value="1"/>
</dbReference>
<dbReference type="STRING" id="230819.A0A5C3L3U7"/>
<dbReference type="PIRSF" id="PIRSF005539">
    <property type="entry name" value="Pept_S33_TRI_F1"/>
    <property type="match status" value="1"/>
</dbReference>
<dbReference type="OrthoDB" id="190201at2759"/>
<dbReference type="Gene3D" id="3.40.50.1820">
    <property type="entry name" value="alpha/beta hydrolase"/>
    <property type="match status" value="1"/>
</dbReference>
<name>A0A5C3L3U7_COPMA</name>
<dbReference type="AlphaFoldDB" id="A0A5C3L3U7"/>
<dbReference type="PRINTS" id="PR00793">
    <property type="entry name" value="PROAMNOPTASE"/>
</dbReference>
<keyword evidence="3" id="KW-0732">Signal</keyword>
<dbReference type="PANTHER" id="PTHR43798:SF33">
    <property type="entry name" value="HYDROLASE, PUTATIVE (AFU_ORTHOLOGUE AFUA_2G14860)-RELATED"/>
    <property type="match status" value="1"/>
</dbReference>
<evidence type="ECO:0000256" key="2">
    <source>
        <dbReference type="ARBA" id="ARBA00022801"/>
    </source>
</evidence>
<comment type="similarity">
    <text evidence="1">Belongs to the peptidase S33 family.</text>
</comment>
<dbReference type="EMBL" id="ML210170">
    <property type="protein sequence ID" value="TFK26836.1"/>
    <property type="molecule type" value="Genomic_DNA"/>
</dbReference>
<feature type="domain" description="AB hydrolase-1" evidence="4">
    <location>
        <begin position="59"/>
        <end position="173"/>
    </location>
</feature>
<protein>
    <submittedName>
        <fullName evidence="5">Proline-specific peptidase</fullName>
    </submittedName>
</protein>
<dbReference type="InterPro" id="IPR005945">
    <property type="entry name" value="Pro_imino_pep"/>
</dbReference>
<reference evidence="5 6" key="1">
    <citation type="journal article" date="2019" name="Nat. Ecol. Evol.">
        <title>Megaphylogeny resolves global patterns of mushroom evolution.</title>
        <authorList>
            <person name="Varga T."/>
            <person name="Krizsan K."/>
            <person name="Foldi C."/>
            <person name="Dima B."/>
            <person name="Sanchez-Garcia M."/>
            <person name="Sanchez-Ramirez S."/>
            <person name="Szollosi G.J."/>
            <person name="Szarkandi J.G."/>
            <person name="Papp V."/>
            <person name="Albert L."/>
            <person name="Andreopoulos W."/>
            <person name="Angelini C."/>
            <person name="Antonin V."/>
            <person name="Barry K.W."/>
            <person name="Bougher N.L."/>
            <person name="Buchanan P."/>
            <person name="Buyck B."/>
            <person name="Bense V."/>
            <person name="Catcheside P."/>
            <person name="Chovatia M."/>
            <person name="Cooper J."/>
            <person name="Damon W."/>
            <person name="Desjardin D."/>
            <person name="Finy P."/>
            <person name="Geml J."/>
            <person name="Haridas S."/>
            <person name="Hughes K."/>
            <person name="Justo A."/>
            <person name="Karasinski D."/>
            <person name="Kautmanova I."/>
            <person name="Kiss B."/>
            <person name="Kocsube S."/>
            <person name="Kotiranta H."/>
            <person name="LaButti K.M."/>
            <person name="Lechner B.E."/>
            <person name="Liimatainen K."/>
            <person name="Lipzen A."/>
            <person name="Lukacs Z."/>
            <person name="Mihaltcheva S."/>
            <person name="Morgado L.N."/>
            <person name="Niskanen T."/>
            <person name="Noordeloos M.E."/>
            <person name="Ohm R.A."/>
            <person name="Ortiz-Santana B."/>
            <person name="Ovrebo C."/>
            <person name="Racz N."/>
            <person name="Riley R."/>
            <person name="Savchenko A."/>
            <person name="Shiryaev A."/>
            <person name="Soop K."/>
            <person name="Spirin V."/>
            <person name="Szebenyi C."/>
            <person name="Tomsovsky M."/>
            <person name="Tulloss R.E."/>
            <person name="Uehling J."/>
            <person name="Grigoriev I.V."/>
            <person name="Vagvolgyi C."/>
            <person name="Papp T."/>
            <person name="Martin F.M."/>
            <person name="Miettinen O."/>
            <person name="Hibbett D.S."/>
            <person name="Nagy L.G."/>
        </authorList>
    </citation>
    <scope>NUCLEOTIDE SEQUENCE [LARGE SCALE GENOMIC DNA]</scope>
    <source>
        <strain evidence="5 6">CBS 121175</strain>
    </source>
</reference>
<dbReference type="GO" id="GO:0006508">
    <property type="term" value="P:proteolysis"/>
    <property type="evidence" value="ECO:0007669"/>
    <property type="project" value="InterPro"/>
</dbReference>
<proteinExistence type="inferred from homology"/>
<evidence type="ECO:0000259" key="4">
    <source>
        <dbReference type="Pfam" id="PF00561"/>
    </source>
</evidence>
<dbReference type="Proteomes" id="UP000307440">
    <property type="component" value="Unassembled WGS sequence"/>
</dbReference>
<evidence type="ECO:0000256" key="1">
    <source>
        <dbReference type="ARBA" id="ARBA00010088"/>
    </source>
</evidence>
<evidence type="ECO:0000313" key="5">
    <source>
        <dbReference type="EMBL" id="TFK26836.1"/>
    </source>
</evidence>
<accession>A0A5C3L3U7</accession>
<evidence type="ECO:0000256" key="3">
    <source>
        <dbReference type="SAM" id="SignalP"/>
    </source>
</evidence>
<dbReference type="InterPro" id="IPR000073">
    <property type="entry name" value="AB_hydrolase_1"/>
</dbReference>
<evidence type="ECO:0000313" key="6">
    <source>
        <dbReference type="Proteomes" id="UP000307440"/>
    </source>
</evidence>
<dbReference type="InterPro" id="IPR050266">
    <property type="entry name" value="AB_hydrolase_sf"/>
</dbReference>
<keyword evidence="2" id="KW-0378">Hydrolase</keyword>
<organism evidence="5 6">
    <name type="scientific">Coprinopsis marcescibilis</name>
    <name type="common">Agaric fungus</name>
    <name type="synonym">Psathyrella marcescibilis</name>
    <dbReference type="NCBI Taxonomy" id="230819"/>
    <lineage>
        <taxon>Eukaryota</taxon>
        <taxon>Fungi</taxon>
        <taxon>Dikarya</taxon>
        <taxon>Basidiomycota</taxon>
        <taxon>Agaricomycotina</taxon>
        <taxon>Agaricomycetes</taxon>
        <taxon>Agaricomycetidae</taxon>
        <taxon>Agaricales</taxon>
        <taxon>Agaricineae</taxon>
        <taxon>Psathyrellaceae</taxon>
        <taxon>Coprinopsis</taxon>
    </lineage>
</organism>
<dbReference type="SUPFAM" id="SSF53474">
    <property type="entry name" value="alpha/beta-Hydrolases"/>
    <property type="match status" value="1"/>
</dbReference>
<dbReference type="PANTHER" id="PTHR43798">
    <property type="entry name" value="MONOACYLGLYCEROL LIPASE"/>
    <property type="match status" value="1"/>
</dbReference>
<dbReference type="GO" id="GO:0016020">
    <property type="term" value="C:membrane"/>
    <property type="evidence" value="ECO:0007669"/>
    <property type="project" value="TreeGrafter"/>
</dbReference>
<keyword evidence="6" id="KW-1185">Reference proteome</keyword>
<sequence length="330" mass="36971">MYLPVISLLLFFPLLGVSALVAQVTEGFVPFVIKGKKFQAYYKVHGPTDWSTNRAAPIPVVVLHGGPGFTHDYLAPFADLVHQSNGTSSSPRAVILYDQLGNGRSSNLRDMPLNFFSVKLYVNELSNLIKKLGLKEFHLVGHSWGGTLASEYAVETQDHRIKSVVLSNTLAETRLMLQSRDERISTLDNADEVREGFRLGFNDIPKYRAALLSLYGPYALRFVTGEIPKELDVVSTVLGDAETGEGGDSTGPLTNWSVISRLPSFKAPALLVTSPWDMLQPYVSEPFFWGVKKIKWISFEKSSHIPFWEQREEYINALGKWFEAIEEQRS</sequence>
<gene>
    <name evidence="5" type="ORF">FA15DRAFT_729466</name>
</gene>
<feature type="signal peptide" evidence="3">
    <location>
        <begin position="1"/>
        <end position="19"/>
    </location>
</feature>
<dbReference type="GO" id="GO:0008233">
    <property type="term" value="F:peptidase activity"/>
    <property type="evidence" value="ECO:0007669"/>
    <property type="project" value="InterPro"/>
</dbReference>
<dbReference type="InterPro" id="IPR002410">
    <property type="entry name" value="Peptidase_S33"/>
</dbReference>
<feature type="chain" id="PRO_5022890872" evidence="3">
    <location>
        <begin position="20"/>
        <end position="330"/>
    </location>
</feature>